<dbReference type="InterPro" id="IPR015168">
    <property type="entry name" value="SsuA/THI5"/>
</dbReference>
<dbReference type="PANTHER" id="PTHR30024">
    <property type="entry name" value="ALIPHATIC SULFONATES-BINDING PROTEIN-RELATED"/>
    <property type="match status" value="1"/>
</dbReference>
<comment type="subcellular location">
    <subcellularLocation>
        <location evidence="1">Periplasm</location>
    </subcellularLocation>
</comment>
<evidence type="ECO:0000313" key="6">
    <source>
        <dbReference type="EMBL" id="WXB19184.1"/>
    </source>
</evidence>
<evidence type="ECO:0000259" key="5">
    <source>
        <dbReference type="Pfam" id="PF09084"/>
    </source>
</evidence>
<dbReference type="SUPFAM" id="SSF53850">
    <property type="entry name" value="Periplasmic binding protein-like II"/>
    <property type="match status" value="1"/>
</dbReference>
<dbReference type="RefSeq" id="WP_394828807.1">
    <property type="nucleotide sequence ID" value="NZ_CP089984.1"/>
</dbReference>
<evidence type="ECO:0000256" key="1">
    <source>
        <dbReference type="ARBA" id="ARBA00004418"/>
    </source>
</evidence>
<organism evidence="6 7">
    <name type="scientific">Pendulispora albinea</name>
    <dbReference type="NCBI Taxonomy" id="2741071"/>
    <lineage>
        <taxon>Bacteria</taxon>
        <taxon>Pseudomonadati</taxon>
        <taxon>Myxococcota</taxon>
        <taxon>Myxococcia</taxon>
        <taxon>Myxococcales</taxon>
        <taxon>Sorangiineae</taxon>
        <taxon>Pendulisporaceae</taxon>
        <taxon>Pendulispora</taxon>
    </lineage>
</organism>
<protein>
    <submittedName>
        <fullName evidence="6">ABC transporter substrate-binding protein</fullName>
    </submittedName>
</protein>
<evidence type="ECO:0000313" key="7">
    <source>
        <dbReference type="Proteomes" id="UP001370348"/>
    </source>
</evidence>
<name>A0ABZ2M9J0_9BACT</name>
<evidence type="ECO:0000256" key="2">
    <source>
        <dbReference type="ARBA" id="ARBA00010742"/>
    </source>
</evidence>
<reference evidence="6 7" key="1">
    <citation type="submission" date="2021-12" db="EMBL/GenBank/DDBJ databases">
        <title>Discovery of the Pendulisporaceae a myxobacterial family with distinct sporulation behavior and unique specialized metabolism.</title>
        <authorList>
            <person name="Garcia R."/>
            <person name="Popoff A."/>
            <person name="Bader C.D."/>
            <person name="Loehr J."/>
            <person name="Walesch S."/>
            <person name="Walt C."/>
            <person name="Boldt J."/>
            <person name="Bunk B."/>
            <person name="Haeckl F.J.F.P.J."/>
            <person name="Gunesch A.P."/>
            <person name="Birkelbach J."/>
            <person name="Nuebel U."/>
            <person name="Pietschmann T."/>
            <person name="Bach T."/>
            <person name="Mueller R."/>
        </authorList>
    </citation>
    <scope>NUCLEOTIDE SEQUENCE [LARGE SCALE GENOMIC DNA]</scope>
    <source>
        <strain evidence="6 7">MSr11954</strain>
    </source>
</reference>
<dbReference type="PANTHER" id="PTHR30024:SF47">
    <property type="entry name" value="TAURINE-BINDING PERIPLASMIC PROTEIN"/>
    <property type="match status" value="1"/>
</dbReference>
<dbReference type="Gene3D" id="3.40.190.10">
    <property type="entry name" value="Periplasmic binding protein-like II"/>
    <property type="match status" value="2"/>
</dbReference>
<proteinExistence type="inferred from homology"/>
<comment type="similarity">
    <text evidence="2">Belongs to the bacterial solute-binding protein SsuA/TauA family.</text>
</comment>
<dbReference type="EMBL" id="CP089984">
    <property type="protein sequence ID" value="WXB19184.1"/>
    <property type="molecule type" value="Genomic_DNA"/>
</dbReference>
<evidence type="ECO:0000256" key="4">
    <source>
        <dbReference type="SAM" id="SignalP"/>
    </source>
</evidence>
<evidence type="ECO:0000256" key="3">
    <source>
        <dbReference type="ARBA" id="ARBA00022729"/>
    </source>
</evidence>
<feature type="signal peptide" evidence="4">
    <location>
        <begin position="1"/>
        <end position="20"/>
    </location>
</feature>
<sequence length="352" mass="37356">MFPRPRRFILALLAPAVAAAIPLGGCRDSRHHDAPADGTITIIVGGIDKVIYLPAKLSEQLGYFADEGLKVRLLSEQGGSTAEISLISGDAQGVVGFYDHTIDLQTKGKCIQSVVQMANIPGEVEVVSTKMANIIKGPADFRGKKLGYTSPGSSTDFLTQYLAIQHGISSADYTGVKAGAGSTFIAAIDQGSIDAGMTTDPTVAQLLRAGKAKVLVDMRTEEGTRAALGGSYPSSSLYMNCDYVARYGNTVQKLANALVKSLRYIADHSAADIASKMPKDFAAGNPALYIEAIHDSKTMFNRDGRMPPDGAQDVLEVLGRCSANVRGKKESIDLSKTYTTEFVDQAARALAK</sequence>
<gene>
    <name evidence="6" type="ORF">LZC94_18350</name>
</gene>
<feature type="chain" id="PRO_5045703019" evidence="4">
    <location>
        <begin position="21"/>
        <end position="352"/>
    </location>
</feature>
<keyword evidence="7" id="KW-1185">Reference proteome</keyword>
<dbReference type="Pfam" id="PF09084">
    <property type="entry name" value="NMT1"/>
    <property type="match status" value="1"/>
</dbReference>
<keyword evidence="3 4" id="KW-0732">Signal</keyword>
<accession>A0ABZ2M9J0</accession>
<dbReference type="Proteomes" id="UP001370348">
    <property type="component" value="Chromosome"/>
</dbReference>
<feature type="domain" description="SsuA/THI5-like" evidence="5">
    <location>
        <begin position="59"/>
        <end position="268"/>
    </location>
</feature>